<accession>A0A9Q0HM81</accession>
<evidence type="ECO:0000313" key="2">
    <source>
        <dbReference type="EMBL" id="KAJ1690868.1"/>
    </source>
</evidence>
<feature type="compositionally biased region" description="Polar residues" evidence="1">
    <location>
        <begin position="485"/>
        <end position="508"/>
    </location>
</feature>
<evidence type="ECO:0000256" key="1">
    <source>
        <dbReference type="SAM" id="MobiDB-lite"/>
    </source>
</evidence>
<feature type="compositionally biased region" description="Polar residues" evidence="1">
    <location>
        <begin position="522"/>
        <end position="534"/>
    </location>
</feature>
<dbReference type="PANTHER" id="PTHR36723:SF1">
    <property type="entry name" value="F22C12.19"/>
    <property type="match status" value="1"/>
</dbReference>
<gene>
    <name evidence="2" type="ORF">LUZ63_015023</name>
</gene>
<comment type="caution">
    <text evidence="2">The sequence shown here is derived from an EMBL/GenBank/DDBJ whole genome shotgun (WGS) entry which is preliminary data.</text>
</comment>
<organism evidence="2 3">
    <name type="scientific">Rhynchospora breviuscula</name>
    <dbReference type="NCBI Taxonomy" id="2022672"/>
    <lineage>
        <taxon>Eukaryota</taxon>
        <taxon>Viridiplantae</taxon>
        <taxon>Streptophyta</taxon>
        <taxon>Embryophyta</taxon>
        <taxon>Tracheophyta</taxon>
        <taxon>Spermatophyta</taxon>
        <taxon>Magnoliopsida</taxon>
        <taxon>Liliopsida</taxon>
        <taxon>Poales</taxon>
        <taxon>Cyperaceae</taxon>
        <taxon>Cyperoideae</taxon>
        <taxon>Rhynchosporeae</taxon>
        <taxon>Rhynchospora</taxon>
    </lineage>
</organism>
<feature type="compositionally biased region" description="Basic and acidic residues" evidence="1">
    <location>
        <begin position="552"/>
        <end position="564"/>
    </location>
</feature>
<keyword evidence="3" id="KW-1185">Reference proteome</keyword>
<sequence length="643" mass="70724">MLTMDAVELPMPTSLVNPKVVLQDLSGRAVGTEIRGSENTDASVPARGRDSACSSSRSDVKYPLQSPDRFSKRPADFLVPLKLGTNSNPSSRSEMSSRRPFNGESSMILSLPKQDNKALQKRSVKMLTVLPCSTTGKRPKVEQGEVALGMEIDDSKIPENVRVLKHKRSVEGKRTDRKHLRNGIRSKHDFSNSKSGFINFDSTFGVNSILGMYGLKPDPHDITKNMQEPSLEELLEGGEVTGKYTTSASREKGKRPAVCTKDEFLIFIQKAYSMLPVPTDSAAGNNRKDSGAVSSSVVVESDNKVQSSDDPVLLSKDSSQVRYKNTELQQPKDVLRRLTLPQDRDLNSLLVSLAITSPPCQNTVNYTPLHGSSLPPLPWSTAPSGAHKPIFDSGKVPWVKIGSDLTSQEPAFSLLDLEKMEKEVPCEEKIPGLGTDSTCKKEDPDNCHTDTHDNVAGVSGQTTKQVHSPTTMRAAEILCEISSSSDSCNKQKHTNGAISWSNSTSQLTVKARKPLPPPAIRTDNTSTSSLSPSRNFDPPSRSFSIQSSKYRVPMDRKNHNHDLLNNRTSSPTKGAIRWPVPIDPRQQQPRGNGMRHQNSPYSSQARLERDYENQQKIKKATLAASLGTSSGFGDWNRPRNKRI</sequence>
<feature type="region of interest" description="Disordered" evidence="1">
    <location>
        <begin position="485"/>
        <end position="643"/>
    </location>
</feature>
<dbReference type="OrthoDB" id="755659at2759"/>
<feature type="region of interest" description="Disordered" evidence="1">
    <location>
        <begin position="282"/>
        <end position="317"/>
    </location>
</feature>
<dbReference type="PANTHER" id="PTHR36723">
    <property type="entry name" value="F22C12.19"/>
    <property type="match status" value="1"/>
</dbReference>
<feature type="compositionally biased region" description="Basic and acidic residues" evidence="1">
    <location>
        <begin position="606"/>
        <end position="615"/>
    </location>
</feature>
<evidence type="ECO:0000313" key="3">
    <source>
        <dbReference type="Proteomes" id="UP001151287"/>
    </source>
</evidence>
<feature type="region of interest" description="Disordered" evidence="1">
    <location>
        <begin position="32"/>
        <end position="104"/>
    </location>
</feature>
<protein>
    <submittedName>
        <fullName evidence="2">Uncharacterized protein</fullName>
    </submittedName>
</protein>
<proteinExistence type="predicted"/>
<feature type="compositionally biased region" description="Polar residues" evidence="1">
    <location>
        <begin position="585"/>
        <end position="605"/>
    </location>
</feature>
<dbReference type="Proteomes" id="UP001151287">
    <property type="component" value="Unassembled WGS sequence"/>
</dbReference>
<dbReference type="AlphaFoldDB" id="A0A9Q0HM81"/>
<reference evidence="2" key="1">
    <citation type="journal article" date="2022" name="Cell">
        <title>Repeat-based holocentromeres influence genome architecture and karyotype evolution.</title>
        <authorList>
            <person name="Hofstatter P.G."/>
            <person name="Thangavel G."/>
            <person name="Lux T."/>
            <person name="Neumann P."/>
            <person name="Vondrak T."/>
            <person name="Novak P."/>
            <person name="Zhang M."/>
            <person name="Costa L."/>
            <person name="Castellani M."/>
            <person name="Scott A."/>
            <person name="Toegelov H."/>
            <person name="Fuchs J."/>
            <person name="Mata-Sucre Y."/>
            <person name="Dias Y."/>
            <person name="Vanzela A.L.L."/>
            <person name="Huettel B."/>
            <person name="Almeida C.C.S."/>
            <person name="Simkova H."/>
            <person name="Souza G."/>
            <person name="Pedrosa-Harand A."/>
            <person name="Macas J."/>
            <person name="Mayer K.F.X."/>
            <person name="Houben A."/>
            <person name="Marques A."/>
        </authorList>
    </citation>
    <scope>NUCLEOTIDE SEQUENCE</scope>
    <source>
        <strain evidence="2">RhyBre1mFocal</strain>
    </source>
</reference>
<feature type="compositionally biased region" description="Low complexity" evidence="1">
    <location>
        <begin position="86"/>
        <end position="100"/>
    </location>
</feature>
<name>A0A9Q0HM81_9POAL</name>
<dbReference type="EMBL" id="JAMQYH010000004">
    <property type="protein sequence ID" value="KAJ1690868.1"/>
    <property type="molecule type" value="Genomic_DNA"/>
</dbReference>